<protein>
    <submittedName>
        <fullName evidence="2">Uncharacterized protein YbjT (DUF2867 family)</fullName>
    </submittedName>
</protein>
<feature type="domain" description="NmrA-like" evidence="1">
    <location>
        <begin position="2"/>
        <end position="267"/>
    </location>
</feature>
<reference evidence="2 3" key="1">
    <citation type="submission" date="2024-06" db="EMBL/GenBank/DDBJ databases">
        <title>Genomic Encyclopedia of Type Strains, Phase IV (KMG-IV): sequencing the most valuable type-strain genomes for metagenomic binning, comparative biology and taxonomic classification.</title>
        <authorList>
            <person name="Goeker M."/>
        </authorList>
    </citation>
    <scope>NUCLEOTIDE SEQUENCE [LARGE SCALE GENOMIC DNA]</scope>
    <source>
        <strain evidence="2 3">DSM 100022</strain>
    </source>
</reference>
<dbReference type="InterPro" id="IPR036291">
    <property type="entry name" value="NAD(P)-bd_dom_sf"/>
</dbReference>
<name>A0ABV2GLX5_9HYPH</name>
<dbReference type="InterPro" id="IPR008030">
    <property type="entry name" value="NmrA-like"/>
</dbReference>
<gene>
    <name evidence="2" type="ORF">ABID19_002329</name>
</gene>
<accession>A0ABV2GLX5</accession>
<dbReference type="EMBL" id="JBEPMC010000003">
    <property type="protein sequence ID" value="MET3579304.1"/>
    <property type="molecule type" value="Genomic_DNA"/>
</dbReference>
<organism evidence="2 3">
    <name type="scientific">Mesorhizobium robiniae</name>
    <dbReference type="NCBI Taxonomy" id="559315"/>
    <lineage>
        <taxon>Bacteria</taxon>
        <taxon>Pseudomonadati</taxon>
        <taxon>Pseudomonadota</taxon>
        <taxon>Alphaproteobacteria</taxon>
        <taxon>Hyphomicrobiales</taxon>
        <taxon>Phyllobacteriaceae</taxon>
        <taxon>Mesorhizobium</taxon>
    </lineage>
</organism>
<comment type="caution">
    <text evidence="2">The sequence shown here is derived from an EMBL/GenBank/DDBJ whole genome shotgun (WGS) entry which is preliminary data.</text>
</comment>
<dbReference type="Pfam" id="PF05368">
    <property type="entry name" value="NmrA"/>
    <property type="match status" value="1"/>
</dbReference>
<dbReference type="Gene3D" id="3.90.25.10">
    <property type="entry name" value="UDP-galactose 4-epimerase, domain 1"/>
    <property type="match status" value="1"/>
</dbReference>
<dbReference type="Proteomes" id="UP001549204">
    <property type="component" value="Unassembled WGS sequence"/>
</dbReference>
<proteinExistence type="predicted"/>
<sequence>MIVVTTPTGSIGHQVLENLLGSGEPIRVIARDPSRLSSHIRPRVEVVQGSHGDIGVVNGAFAGAEAVFWLVPPNVHATNVEAAYVDFSRPACDAIKSQGVKRVVAVSALGRGTAVAGKAGHVSASLAMDDLIASTGVSYRALTMPSFMDNILRQVVPIRNQGMFFWPIPGNRKLPTCATRDIAAAAAKLLLDPTWSGQDCVPILGPEDLSFNDMAQIMSQVLGKPVRFEQISFEAFRAGFIERGASEAFAQAMVDMLEAKNKDLDTAERRTPESTTPTSFRQWCEEVLKPAVAS</sequence>
<evidence type="ECO:0000259" key="1">
    <source>
        <dbReference type="Pfam" id="PF05368"/>
    </source>
</evidence>
<dbReference type="PANTHER" id="PTHR43162:SF1">
    <property type="entry name" value="PRESTALK A DIFFERENTIATION PROTEIN A"/>
    <property type="match status" value="1"/>
</dbReference>
<evidence type="ECO:0000313" key="3">
    <source>
        <dbReference type="Proteomes" id="UP001549204"/>
    </source>
</evidence>
<dbReference type="SUPFAM" id="SSF51735">
    <property type="entry name" value="NAD(P)-binding Rossmann-fold domains"/>
    <property type="match status" value="1"/>
</dbReference>
<dbReference type="PANTHER" id="PTHR43162">
    <property type="match status" value="1"/>
</dbReference>
<dbReference type="InterPro" id="IPR051604">
    <property type="entry name" value="Ergot_Alk_Oxidoreductase"/>
</dbReference>
<dbReference type="RefSeq" id="WP_354490542.1">
    <property type="nucleotide sequence ID" value="NZ_JBEPMC010000003.1"/>
</dbReference>
<keyword evidence="3" id="KW-1185">Reference proteome</keyword>
<evidence type="ECO:0000313" key="2">
    <source>
        <dbReference type="EMBL" id="MET3579304.1"/>
    </source>
</evidence>
<dbReference type="Gene3D" id="3.40.50.720">
    <property type="entry name" value="NAD(P)-binding Rossmann-like Domain"/>
    <property type="match status" value="1"/>
</dbReference>